<feature type="compositionally biased region" description="Acidic residues" evidence="1">
    <location>
        <begin position="599"/>
        <end position="615"/>
    </location>
</feature>
<reference evidence="3" key="1">
    <citation type="journal article" date="2013" name="Nature">
        <title>Pan genome of the phytoplankton Emiliania underpins its global distribution.</title>
        <authorList>
            <person name="Read B.A."/>
            <person name="Kegel J."/>
            <person name="Klute M.J."/>
            <person name="Kuo A."/>
            <person name="Lefebvre S.C."/>
            <person name="Maumus F."/>
            <person name="Mayer C."/>
            <person name="Miller J."/>
            <person name="Monier A."/>
            <person name="Salamov A."/>
            <person name="Young J."/>
            <person name="Aguilar M."/>
            <person name="Claverie J.M."/>
            <person name="Frickenhaus S."/>
            <person name="Gonzalez K."/>
            <person name="Herman E.K."/>
            <person name="Lin Y.C."/>
            <person name="Napier J."/>
            <person name="Ogata H."/>
            <person name="Sarno A.F."/>
            <person name="Shmutz J."/>
            <person name="Schroeder D."/>
            <person name="de Vargas C."/>
            <person name="Verret F."/>
            <person name="von Dassow P."/>
            <person name="Valentin K."/>
            <person name="Van de Peer Y."/>
            <person name="Wheeler G."/>
            <person name="Dacks J.B."/>
            <person name="Delwiche C.F."/>
            <person name="Dyhrman S.T."/>
            <person name="Glockner G."/>
            <person name="John U."/>
            <person name="Richards T."/>
            <person name="Worden A.Z."/>
            <person name="Zhang X."/>
            <person name="Grigoriev I.V."/>
            <person name="Allen A.E."/>
            <person name="Bidle K."/>
            <person name="Borodovsky M."/>
            <person name="Bowler C."/>
            <person name="Brownlee C."/>
            <person name="Cock J.M."/>
            <person name="Elias M."/>
            <person name="Gladyshev V.N."/>
            <person name="Groth M."/>
            <person name="Guda C."/>
            <person name="Hadaegh A."/>
            <person name="Iglesias-Rodriguez M.D."/>
            <person name="Jenkins J."/>
            <person name="Jones B.M."/>
            <person name="Lawson T."/>
            <person name="Leese F."/>
            <person name="Lindquist E."/>
            <person name="Lobanov A."/>
            <person name="Lomsadze A."/>
            <person name="Malik S.B."/>
            <person name="Marsh M.E."/>
            <person name="Mackinder L."/>
            <person name="Mock T."/>
            <person name="Mueller-Roeber B."/>
            <person name="Pagarete A."/>
            <person name="Parker M."/>
            <person name="Probert I."/>
            <person name="Quesneville H."/>
            <person name="Raines C."/>
            <person name="Rensing S.A."/>
            <person name="Riano-Pachon D.M."/>
            <person name="Richier S."/>
            <person name="Rokitta S."/>
            <person name="Shiraiwa Y."/>
            <person name="Soanes D.M."/>
            <person name="van der Giezen M."/>
            <person name="Wahlund T.M."/>
            <person name="Williams B."/>
            <person name="Wilson W."/>
            <person name="Wolfe G."/>
            <person name="Wurch L.L."/>
        </authorList>
    </citation>
    <scope>NUCLEOTIDE SEQUENCE</scope>
</reference>
<evidence type="ECO:0000313" key="2">
    <source>
        <dbReference type="EnsemblProtists" id="EOD31203"/>
    </source>
</evidence>
<organism evidence="2 3">
    <name type="scientific">Emiliania huxleyi (strain CCMP1516)</name>
    <dbReference type="NCBI Taxonomy" id="280463"/>
    <lineage>
        <taxon>Eukaryota</taxon>
        <taxon>Haptista</taxon>
        <taxon>Haptophyta</taxon>
        <taxon>Prymnesiophyceae</taxon>
        <taxon>Isochrysidales</taxon>
        <taxon>Noelaerhabdaceae</taxon>
        <taxon>Emiliania</taxon>
    </lineage>
</organism>
<dbReference type="HOGENOM" id="CLU_428617_0_0_1"/>
<feature type="region of interest" description="Disordered" evidence="1">
    <location>
        <begin position="1"/>
        <end position="31"/>
    </location>
</feature>
<dbReference type="PaxDb" id="2903-EOD31203"/>
<feature type="region of interest" description="Disordered" evidence="1">
    <location>
        <begin position="497"/>
        <end position="639"/>
    </location>
</feature>
<proteinExistence type="predicted"/>
<reference evidence="2" key="2">
    <citation type="submission" date="2024-10" db="UniProtKB">
        <authorList>
            <consortium name="EnsemblProtists"/>
        </authorList>
    </citation>
    <scope>IDENTIFICATION</scope>
</reference>
<dbReference type="KEGG" id="ehx:EMIHUDRAFT_203365"/>
<accession>A0A0D3K618</accession>
<dbReference type="AlphaFoldDB" id="A0A0D3K618"/>
<dbReference type="EnsemblProtists" id="EOD31203">
    <property type="protein sequence ID" value="EOD31203"/>
    <property type="gene ID" value="EMIHUDRAFT_203365"/>
</dbReference>
<protein>
    <submittedName>
        <fullName evidence="2">Uncharacterized protein</fullName>
    </submittedName>
</protein>
<feature type="compositionally biased region" description="Basic and acidic residues" evidence="1">
    <location>
        <begin position="630"/>
        <end position="639"/>
    </location>
</feature>
<sequence length="639" mass="67030">MRTSESYEGEPVEGPFGNVPPPARAPLQGAESSRAARLEAVAVTQQQQLLAVRARLSKTERRVLALSQRDDGKAVLLAEAEARSATQACRLRDEEVAQLRSSLAQLEYAAAASKVGAFVVERAREVSMLRERLARAQSANQASSRRALERELIATKKQREEAEVAALAGAGGEGARGGRAKAAEFVVSRLRDASAELSIEVSSLREALAAKETELKAEVARRTSVEREALAAPRSGEPECATIERLQDELRELREGADPERREKEGAVVQTLFAELHAERKHVADLEASSGTQHLGNELGVNAVLVRYRRRSPLGAKILKLRSSPCPPTLLHGKELELRQMEHQVALLGEAALAETPEQENGAQQARMGQDRTPLAAAPLLKSAPPREPARETAVVVEAPEPMPTPSQAETEAKRVNEVTGEAEEAREAMEAEVPQRALAVDEPNGEGGDAATMKPAGSPASVIEVAGEAESIGGDEGELGRPGSAGEEIAKLTASAPTEVQKADAPEAVDVSDVVPGAGSEPVVGETEVAAVGEEVAPGSANVGGEATPQGEAVTEETSLDGTDAEAESGAESGAVRVEAEHDDAQTESVIDPPTDAGETEAGELGEPEGEGPEAEIAAPIEAAPEVGEGSKAEPERR</sequence>
<dbReference type="RefSeq" id="XP_005783632.1">
    <property type="nucleotide sequence ID" value="XM_005783575.1"/>
</dbReference>
<feature type="compositionally biased region" description="Acidic residues" evidence="1">
    <location>
        <begin position="555"/>
        <end position="570"/>
    </location>
</feature>
<feature type="region of interest" description="Disordered" evidence="1">
    <location>
        <begin position="399"/>
        <end position="459"/>
    </location>
</feature>
<evidence type="ECO:0000313" key="3">
    <source>
        <dbReference type="Proteomes" id="UP000013827"/>
    </source>
</evidence>
<keyword evidence="3" id="KW-1185">Reference proteome</keyword>
<feature type="compositionally biased region" description="Low complexity" evidence="1">
    <location>
        <begin position="522"/>
        <end position="540"/>
    </location>
</feature>
<dbReference type="GeneID" id="17276476"/>
<name>A0A0D3K618_EMIH1</name>
<dbReference type="Proteomes" id="UP000013827">
    <property type="component" value="Unassembled WGS sequence"/>
</dbReference>
<evidence type="ECO:0000256" key="1">
    <source>
        <dbReference type="SAM" id="MobiDB-lite"/>
    </source>
</evidence>
<feature type="compositionally biased region" description="Low complexity" evidence="1">
    <location>
        <begin position="616"/>
        <end position="629"/>
    </location>
</feature>